<feature type="transmembrane region" description="Helical" evidence="1">
    <location>
        <begin position="87"/>
        <end position="106"/>
    </location>
</feature>
<comment type="caution">
    <text evidence="3">The sequence shown here is derived from an EMBL/GenBank/DDBJ whole genome shotgun (WGS) entry which is preliminary data.</text>
</comment>
<feature type="transmembrane region" description="Helical" evidence="1">
    <location>
        <begin position="64"/>
        <end position="81"/>
    </location>
</feature>
<evidence type="ECO:0000256" key="1">
    <source>
        <dbReference type="SAM" id="Phobius"/>
    </source>
</evidence>
<dbReference type="RefSeq" id="WP_379753054.1">
    <property type="nucleotide sequence ID" value="NZ_JBHSMR010000012.1"/>
</dbReference>
<feature type="domain" description="SPW repeat-containing integral membrane" evidence="2">
    <location>
        <begin position="10"/>
        <end position="104"/>
    </location>
</feature>
<dbReference type="InterPro" id="IPR005530">
    <property type="entry name" value="SPW"/>
</dbReference>
<keyword evidence="1" id="KW-0472">Membrane</keyword>
<evidence type="ECO:0000259" key="2">
    <source>
        <dbReference type="Pfam" id="PF03779"/>
    </source>
</evidence>
<keyword evidence="1" id="KW-0812">Transmembrane</keyword>
<sequence length="121" mass="13402">MAMHLSTRRWQDQGILLLAIWLIVSPWVMGYPSDSQPAVNATIAGAIMAALAAFDLYKTYAWAVFLNIILGIWVAVSPWLVNVMRDTAMSASMLVVGLATIVLGMWELRTDPELHQQWAGT</sequence>
<accession>A0ABW0MIY8</accession>
<proteinExistence type="predicted"/>
<keyword evidence="4" id="KW-1185">Reference proteome</keyword>
<organism evidence="3 4">
    <name type="scientific">Massilia suwonensis</name>
    <dbReference type="NCBI Taxonomy" id="648895"/>
    <lineage>
        <taxon>Bacteria</taxon>
        <taxon>Pseudomonadati</taxon>
        <taxon>Pseudomonadota</taxon>
        <taxon>Betaproteobacteria</taxon>
        <taxon>Burkholderiales</taxon>
        <taxon>Oxalobacteraceae</taxon>
        <taxon>Telluria group</taxon>
        <taxon>Massilia</taxon>
    </lineage>
</organism>
<dbReference type="Proteomes" id="UP001596101">
    <property type="component" value="Unassembled WGS sequence"/>
</dbReference>
<reference evidence="4" key="1">
    <citation type="journal article" date="2019" name="Int. J. Syst. Evol. Microbiol.">
        <title>The Global Catalogue of Microorganisms (GCM) 10K type strain sequencing project: providing services to taxonomists for standard genome sequencing and annotation.</title>
        <authorList>
            <consortium name="The Broad Institute Genomics Platform"/>
            <consortium name="The Broad Institute Genome Sequencing Center for Infectious Disease"/>
            <person name="Wu L."/>
            <person name="Ma J."/>
        </authorList>
    </citation>
    <scope>NUCLEOTIDE SEQUENCE [LARGE SCALE GENOMIC DNA]</scope>
    <source>
        <strain evidence="4">CCUG 43111</strain>
    </source>
</reference>
<evidence type="ECO:0000313" key="3">
    <source>
        <dbReference type="EMBL" id="MFC5478055.1"/>
    </source>
</evidence>
<gene>
    <name evidence="3" type="ORF">ACFPQ5_07640</name>
</gene>
<evidence type="ECO:0000313" key="4">
    <source>
        <dbReference type="Proteomes" id="UP001596101"/>
    </source>
</evidence>
<dbReference type="Pfam" id="PF03779">
    <property type="entry name" value="SPW"/>
    <property type="match status" value="1"/>
</dbReference>
<keyword evidence="1" id="KW-1133">Transmembrane helix</keyword>
<protein>
    <submittedName>
        <fullName evidence="3">SPW repeat protein</fullName>
    </submittedName>
</protein>
<dbReference type="EMBL" id="JBHSMR010000012">
    <property type="protein sequence ID" value="MFC5478055.1"/>
    <property type="molecule type" value="Genomic_DNA"/>
</dbReference>
<name>A0ABW0MIY8_9BURK</name>